<keyword evidence="2" id="KW-1185">Reference proteome</keyword>
<dbReference type="EnsemblPlants" id="TuG1812G0600002843.01.T01">
    <property type="protein sequence ID" value="TuG1812G0600002843.01.T01"/>
    <property type="gene ID" value="TuG1812G0600002843.01"/>
</dbReference>
<evidence type="ECO:0000313" key="2">
    <source>
        <dbReference type="Proteomes" id="UP000015106"/>
    </source>
</evidence>
<name>A0A8R7UX90_TRIUA</name>
<dbReference type="Gramene" id="TuG1812G0600002843.01.T01">
    <property type="protein sequence ID" value="TuG1812G0600002843.01.T01"/>
    <property type="gene ID" value="TuG1812G0600002843.01"/>
</dbReference>
<dbReference type="AlphaFoldDB" id="A0A8R7UX90"/>
<protein>
    <submittedName>
        <fullName evidence="1">Uncharacterized protein</fullName>
    </submittedName>
</protein>
<reference evidence="1" key="3">
    <citation type="submission" date="2022-06" db="UniProtKB">
        <authorList>
            <consortium name="EnsemblPlants"/>
        </authorList>
    </citation>
    <scope>IDENTIFICATION</scope>
</reference>
<dbReference type="Proteomes" id="UP000015106">
    <property type="component" value="Chromosome 6"/>
</dbReference>
<proteinExistence type="predicted"/>
<reference evidence="1" key="2">
    <citation type="submission" date="2018-03" db="EMBL/GenBank/DDBJ databases">
        <title>The Triticum urartu genome reveals the dynamic nature of wheat genome evolution.</title>
        <authorList>
            <person name="Ling H."/>
            <person name="Ma B."/>
            <person name="Shi X."/>
            <person name="Liu H."/>
            <person name="Dong L."/>
            <person name="Sun H."/>
            <person name="Cao Y."/>
            <person name="Gao Q."/>
            <person name="Zheng S."/>
            <person name="Li Y."/>
            <person name="Yu Y."/>
            <person name="Du H."/>
            <person name="Qi M."/>
            <person name="Li Y."/>
            <person name="Yu H."/>
            <person name="Cui Y."/>
            <person name="Wang N."/>
            <person name="Chen C."/>
            <person name="Wu H."/>
            <person name="Zhao Y."/>
            <person name="Zhang J."/>
            <person name="Li Y."/>
            <person name="Zhou W."/>
            <person name="Zhang B."/>
            <person name="Hu W."/>
            <person name="Eijk M."/>
            <person name="Tang J."/>
            <person name="Witsenboer H."/>
            <person name="Zhao S."/>
            <person name="Li Z."/>
            <person name="Zhang A."/>
            <person name="Wang D."/>
            <person name="Liang C."/>
        </authorList>
    </citation>
    <scope>NUCLEOTIDE SEQUENCE [LARGE SCALE GENOMIC DNA]</scope>
    <source>
        <strain evidence="1">cv. G1812</strain>
    </source>
</reference>
<accession>A0A8R7UX90</accession>
<organism evidence="1 2">
    <name type="scientific">Triticum urartu</name>
    <name type="common">Red wild einkorn</name>
    <name type="synonym">Crithodium urartu</name>
    <dbReference type="NCBI Taxonomy" id="4572"/>
    <lineage>
        <taxon>Eukaryota</taxon>
        <taxon>Viridiplantae</taxon>
        <taxon>Streptophyta</taxon>
        <taxon>Embryophyta</taxon>
        <taxon>Tracheophyta</taxon>
        <taxon>Spermatophyta</taxon>
        <taxon>Magnoliopsida</taxon>
        <taxon>Liliopsida</taxon>
        <taxon>Poales</taxon>
        <taxon>Poaceae</taxon>
        <taxon>BOP clade</taxon>
        <taxon>Pooideae</taxon>
        <taxon>Triticodae</taxon>
        <taxon>Triticeae</taxon>
        <taxon>Triticinae</taxon>
        <taxon>Triticum</taxon>
    </lineage>
</organism>
<evidence type="ECO:0000313" key="1">
    <source>
        <dbReference type="EnsemblPlants" id="TuG1812G0600002843.01.T01"/>
    </source>
</evidence>
<reference evidence="2" key="1">
    <citation type="journal article" date="2013" name="Nature">
        <title>Draft genome of the wheat A-genome progenitor Triticum urartu.</title>
        <authorList>
            <person name="Ling H.Q."/>
            <person name="Zhao S."/>
            <person name="Liu D."/>
            <person name="Wang J."/>
            <person name="Sun H."/>
            <person name="Zhang C."/>
            <person name="Fan H."/>
            <person name="Li D."/>
            <person name="Dong L."/>
            <person name="Tao Y."/>
            <person name="Gao C."/>
            <person name="Wu H."/>
            <person name="Li Y."/>
            <person name="Cui Y."/>
            <person name="Guo X."/>
            <person name="Zheng S."/>
            <person name="Wang B."/>
            <person name="Yu K."/>
            <person name="Liang Q."/>
            <person name="Yang W."/>
            <person name="Lou X."/>
            <person name="Chen J."/>
            <person name="Feng M."/>
            <person name="Jian J."/>
            <person name="Zhang X."/>
            <person name="Luo G."/>
            <person name="Jiang Y."/>
            <person name="Liu J."/>
            <person name="Wang Z."/>
            <person name="Sha Y."/>
            <person name="Zhang B."/>
            <person name="Wu H."/>
            <person name="Tang D."/>
            <person name="Shen Q."/>
            <person name="Xue P."/>
            <person name="Zou S."/>
            <person name="Wang X."/>
            <person name="Liu X."/>
            <person name="Wang F."/>
            <person name="Yang Y."/>
            <person name="An X."/>
            <person name="Dong Z."/>
            <person name="Zhang K."/>
            <person name="Zhang X."/>
            <person name="Luo M.C."/>
            <person name="Dvorak J."/>
            <person name="Tong Y."/>
            <person name="Wang J."/>
            <person name="Yang H."/>
            <person name="Li Z."/>
            <person name="Wang D."/>
            <person name="Zhang A."/>
            <person name="Wang J."/>
        </authorList>
    </citation>
    <scope>NUCLEOTIDE SEQUENCE</scope>
    <source>
        <strain evidence="2">cv. G1812</strain>
    </source>
</reference>
<sequence>MSVLREELNVKAIWEAQSWGTHYVTSFYRLPSEMTKLKAVDEGRHQDLAEVGSDAEPETPAERHEMLCSTGDFHLILPPPWVKRQWVLINFGI</sequence>